<keyword evidence="1" id="KW-0812">Transmembrane</keyword>
<reference evidence="2" key="2">
    <citation type="submission" date="2023-07" db="EMBL/GenBank/DDBJ databases">
        <title>In vitro acaricidal activity of Serratia ureilytica strains isolated from Mimosa pudica nodules againts the dust mite Tyrophagus putrescentiae.</title>
        <authorList>
            <person name="Wong-Villareal A."/>
            <person name="Cerqueda-Garcia D."/>
        </authorList>
    </citation>
    <scope>NUCLEOTIDE SEQUENCE</scope>
    <source>
        <strain evidence="2">UTS2</strain>
    </source>
</reference>
<organism evidence="3 4">
    <name type="scientific">Serratia ureilytica</name>
    <dbReference type="NCBI Taxonomy" id="300181"/>
    <lineage>
        <taxon>Bacteria</taxon>
        <taxon>Pseudomonadati</taxon>
        <taxon>Pseudomonadota</taxon>
        <taxon>Gammaproteobacteria</taxon>
        <taxon>Enterobacterales</taxon>
        <taxon>Yersiniaceae</taxon>
        <taxon>Serratia</taxon>
    </lineage>
</organism>
<name>A0A9X9BXS0_9GAMM</name>
<reference evidence="3 4" key="1">
    <citation type="submission" date="2019-07" db="EMBL/GenBank/DDBJ databases">
        <title>Serratia strains were isolated from fresh produce.</title>
        <authorList>
            <person name="Cho G.-S."/>
            <person name="Stein M."/>
            <person name="Lee W."/>
            <person name="Suh S.H."/>
            <person name="Franz C.M.A.P."/>
        </authorList>
    </citation>
    <scope>NUCLEOTIDE SEQUENCE [LARGE SCALE GENOMIC DNA]</scope>
    <source>
        <strain evidence="3 4">S17</strain>
    </source>
</reference>
<dbReference type="Proteomes" id="UP001177872">
    <property type="component" value="Unassembled WGS sequence"/>
</dbReference>
<dbReference type="Proteomes" id="UP000321307">
    <property type="component" value="Unassembled WGS sequence"/>
</dbReference>
<protein>
    <submittedName>
        <fullName evidence="3">Uncharacterized protein</fullName>
    </submittedName>
</protein>
<evidence type="ECO:0000256" key="1">
    <source>
        <dbReference type="SAM" id="Phobius"/>
    </source>
</evidence>
<feature type="transmembrane region" description="Helical" evidence="1">
    <location>
        <begin position="12"/>
        <end position="36"/>
    </location>
</feature>
<keyword evidence="1" id="KW-0472">Membrane</keyword>
<dbReference type="EMBL" id="VOUP01000050">
    <property type="protein sequence ID" value="TXE23319.1"/>
    <property type="molecule type" value="Genomic_DNA"/>
</dbReference>
<gene>
    <name evidence="3" type="ORF">FOT63_24330</name>
    <name evidence="2" type="ORF">Q6237_18010</name>
</gene>
<comment type="caution">
    <text evidence="3">The sequence shown here is derived from an EMBL/GenBank/DDBJ whole genome shotgun (WGS) entry which is preliminary data.</text>
</comment>
<proteinExistence type="predicted"/>
<accession>A0A9X9BXS0</accession>
<evidence type="ECO:0000313" key="5">
    <source>
        <dbReference type="Proteomes" id="UP001177872"/>
    </source>
</evidence>
<dbReference type="AlphaFoldDB" id="A0A9X9BXS0"/>
<keyword evidence="1" id="KW-1133">Transmembrane helix</keyword>
<dbReference type="RefSeq" id="WP_127897190.1">
    <property type="nucleotide sequence ID" value="NZ_BAAAFT010000014.1"/>
</dbReference>
<evidence type="ECO:0000313" key="2">
    <source>
        <dbReference type="EMBL" id="MDQ1862884.1"/>
    </source>
</evidence>
<evidence type="ECO:0000313" key="4">
    <source>
        <dbReference type="Proteomes" id="UP000321307"/>
    </source>
</evidence>
<evidence type="ECO:0000313" key="3">
    <source>
        <dbReference type="EMBL" id="TXE23319.1"/>
    </source>
</evidence>
<dbReference type="EMBL" id="JAVCZN010000007">
    <property type="protein sequence ID" value="MDQ1862884.1"/>
    <property type="molecule type" value="Genomic_DNA"/>
</dbReference>
<keyword evidence="5" id="KW-1185">Reference proteome</keyword>
<sequence length="96" mass="10796">MRQVIFNQNSPISLIFVMISEGNNAVITGSFVAIMMKNAASGPDRLSIPAFSVYHARSKNFHWRNWFELLLNRGHARKLRQSFPVAVLSALAHGIE</sequence>